<dbReference type="InterPro" id="IPR001810">
    <property type="entry name" value="F-box_dom"/>
</dbReference>
<feature type="region of interest" description="Disordered" evidence="1">
    <location>
        <begin position="1"/>
        <end position="20"/>
    </location>
</feature>
<dbReference type="STRING" id="93759.A0A1R3G2B8"/>
<dbReference type="OrthoDB" id="605328at2759"/>
<dbReference type="EMBL" id="AWUE01023882">
    <property type="protein sequence ID" value="OMO52209.1"/>
    <property type="molecule type" value="Genomic_DNA"/>
</dbReference>
<evidence type="ECO:0000259" key="2">
    <source>
        <dbReference type="SMART" id="SM00256"/>
    </source>
</evidence>
<dbReference type="InterPro" id="IPR017451">
    <property type="entry name" value="F-box-assoc_interact_dom"/>
</dbReference>
<accession>A0A1R3G2B8</accession>
<feature type="compositionally biased region" description="Basic residues" evidence="1">
    <location>
        <begin position="1"/>
        <end position="10"/>
    </location>
</feature>
<dbReference type="PANTHER" id="PTHR35546">
    <property type="entry name" value="F-BOX PROTEIN INTERACTION DOMAIN PROTEIN-RELATED"/>
    <property type="match status" value="1"/>
</dbReference>
<reference evidence="4" key="1">
    <citation type="submission" date="2013-09" db="EMBL/GenBank/DDBJ databases">
        <title>Corchorus olitorius genome sequencing.</title>
        <authorList>
            <person name="Alam M."/>
            <person name="Haque M.S."/>
            <person name="Islam M.S."/>
            <person name="Emdad E.M."/>
            <person name="Islam M.M."/>
            <person name="Ahmed B."/>
            <person name="Halim A."/>
            <person name="Hossen Q.M.M."/>
            <person name="Hossain M.Z."/>
            <person name="Ahmed R."/>
            <person name="Khan M.M."/>
            <person name="Islam R."/>
            <person name="Rashid M.M."/>
            <person name="Khan S.A."/>
            <person name="Rahman M.S."/>
            <person name="Alam M."/>
            <person name="Yahiya A.S."/>
            <person name="Khan M.S."/>
            <person name="Azam M.S."/>
            <person name="Haque T."/>
            <person name="Lashkar M.Z.H."/>
            <person name="Akhand A.I."/>
            <person name="Morshed G."/>
            <person name="Roy S."/>
            <person name="Uddin K.S."/>
            <person name="Rabeya T."/>
            <person name="Hossain A.S."/>
            <person name="Chowdhury A."/>
            <person name="Snigdha A.R."/>
            <person name="Mortoza M.S."/>
            <person name="Matin S.A."/>
            <person name="Hoque S.M.E."/>
            <person name="Islam M.K."/>
            <person name="Roy D.K."/>
            <person name="Haider R."/>
            <person name="Moosa M.M."/>
            <person name="Elias S.M."/>
            <person name="Hasan A.M."/>
            <person name="Jahan S."/>
            <person name="Shafiuddin M."/>
            <person name="Mahmood N."/>
            <person name="Shommy N.S."/>
        </authorList>
    </citation>
    <scope>NUCLEOTIDE SEQUENCE [LARGE SCALE GENOMIC DNA]</scope>
    <source>
        <strain evidence="4">cv. O-4</strain>
    </source>
</reference>
<comment type="caution">
    <text evidence="3">The sequence shown here is derived from an EMBL/GenBank/DDBJ whole genome shotgun (WGS) entry which is preliminary data.</text>
</comment>
<sequence>MFSHKRKRSRASSSNSDKLLSSSSSAAANIIASNDDILTQILVCLPPKSLLKFKTVSKHWLSLITDPRFTPKHSSRTISGLIVRCESTRFHAEYEFINLSPNPSRAPFRTLTFVEYPSGICILQSCNGLMLCRSFRPLGKQIYYIYNPTRNQYRVLPGMQGCNDPSWDSRITREVKLAFDPSKSTHYKVICICKCDLPDHYQVKIYSSKTGLWKPSGSPFAVPDEWQCYTDGFFWNGAIHWVIAQGPGDSLCFDVEKEKFRHFPMPTFLEDSRYRHFEESGGHLYLMEVIDDSDTLLYDVYEMERDYSGWFLKYKVDLHPIAAAFPDEMIWGTGNVHPYTILGIVEEETNDDSFLVLQIPNKKAIRYNFKDGSFRMVHDFGPLHTRFVDSLDYYDAHKFIESFACV</sequence>
<dbReference type="SUPFAM" id="SSF81383">
    <property type="entry name" value="F-box domain"/>
    <property type="match status" value="1"/>
</dbReference>
<dbReference type="Pfam" id="PF00646">
    <property type="entry name" value="F-box"/>
    <property type="match status" value="1"/>
</dbReference>
<dbReference type="InterPro" id="IPR055290">
    <property type="entry name" value="At3g26010-like"/>
</dbReference>
<gene>
    <name evidence="3" type="ORF">COLO4_37348</name>
</gene>
<dbReference type="InterPro" id="IPR036047">
    <property type="entry name" value="F-box-like_dom_sf"/>
</dbReference>
<evidence type="ECO:0000256" key="1">
    <source>
        <dbReference type="SAM" id="MobiDB-lite"/>
    </source>
</evidence>
<evidence type="ECO:0000313" key="3">
    <source>
        <dbReference type="EMBL" id="OMO52209.1"/>
    </source>
</evidence>
<feature type="domain" description="F-box" evidence="2">
    <location>
        <begin position="35"/>
        <end position="73"/>
    </location>
</feature>
<proteinExistence type="predicted"/>
<protein>
    <recommendedName>
        <fullName evidence="2">F-box domain-containing protein</fullName>
    </recommendedName>
</protein>
<dbReference type="SMART" id="SM00256">
    <property type="entry name" value="FBOX"/>
    <property type="match status" value="1"/>
</dbReference>
<keyword evidence="4" id="KW-1185">Reference proteome</keyword>
<dbReference type="AlphaFoldDB" id="A0A1R3G2B8"/>
<feature type="compositionally biased region" description="Low complexity" evidence="1">
    <location>
        <begin position="11"/>
        <end position="20"/>
    </location>
</feature>
<dbReference type="CDD" id="cd22157">
    <property type="entry name" value="F-box_AtFBW1-like"/>
    <property type="match status" value="1"/>
</dbReference>
<evidence type="ECO:0000313" key="4">
    <source>
        <dbReference type="Proteomes" id="UP000187203"/>
    </source>
</evidence>
<dbReference type="NCBIfam" id="TIGR01640">
    <property type="entry name" value="F_box_assoc_1"/>
    <property type="match status" value="1"/>
</dbReference>
<dbReference type="Pfam" id="PF07734">
    <property type="entry name" value="FBA_1"/>
    <property type="match status" value="1"/>
</dbReference>
<dbReference type="Gene3D" id="1.20.1280.50">
    <property type="match status" value="1"/>
</dbReference>
<dbReference type="PANTHER" id="PTHR35546:SF115">
    <property type="entry name" value="F-BOX DOMAIN-CONTAINING PROTEIN"/>
    <property type="match status" value="1"/>
</dbReference>
<name>A0A1R3G2B8_9ROSI</name>
<dbReference type="Proteomes" id="UP000187203">
    <property type="component" value="Unassembled WGS sequence"/>
</dbReference>
<dbReference type="InterPro" id="IPR006527">
    <property type="entry name" value="F-box-assoc_dom_typ1"/>
</dbReference>
<organism evidence="3 4">
    <name type="scientific">Corchorus olitorius</name>
    <dbReference type="NCBI Taxonomy" id="93759"/>
    <lineage>
        <taxon>Eukaryota</taxon>
        <taxon>Viridiplantae</taxon>
        <taxon>Streptophyta</taxon>
        <taxon>Embryophyta</taxon>
        <taxon>Tracheophyta</taxon>
        <taxon>Spermatophyta</taxon>
        <taxon>Magnoliopsida</taxon>
        <taxon>eudicotyledons</taxon>
        <taxon>Gunneridae</taxon>
        <taxon>Pentapetalae</taxon>
        <taxon>rosids</taxon>
        <taxon>malvids</taxon>
        <taxon>Malvales</taxon>
        <taxon>Malvaceae</taxon>
        <taxon>Grewioideae</taxon>
        <taxon>Apeibeae</taxon>
        <taxon>Corchorus</taxon>
    </lineage>
</organism>